<organism evidence="3 4">
    <name type="scientific">Papiliotrema laurentii</name>
    <name type="common">Cryptococcus laurentii</name>
    <dbReference type="NCBI Taxonomy" id="5418"/>
    <lineage>
        <taxon>Eukaryota</taxon>
        <taxon>Fungi</taxon>
        <taxon>Dikarya</taxon>
        <taxon>Basidiomycota</taxon>
        <taxon>Agaricomycotina</taxon>
        <taxon>Tremellomycetes</taxon>
        <taxon>Tremellales</taxon>
        <taxon>Rhynchogastremaceae</taxon>
        <taxon>Papiliotrema</taxon>
    </lineage>
</organism>
<evidence type="ECO:0000256" key="1">
    <source>
        <dbReference type="SAM" id="MobiDB-lite"/>
    </source>
</evidence>
<evidence type="ECO:0000313" key="3">
    <source>
        <dbReference type="EMBL" id="KAK1922129.1"/>
    </source>
</evidence>
<dbReference type="EMBL" id="JAODAN010000009">
    <property type="protein sequence ID" value="KAK1922129.1"/>
    <property type="molecule type" value="Genomic_DNA"/>
</dbReference>
<feature type="domain" description="Sfi1 spindle body" evidence="2">
    <location>
        <begin position="414"/>
        <end position="715"/>
    </location>
</feature>
<feature type="region of interest" description="Disordered" evidence="1">
    <location>
        <begin position="975"/>
        <end position="1003"/>
    </location>
</feature>
<name>A0AAD9CU83_PAPLA</name>
<sequence length="1082" mass="125792">MTSQGAQSTLLSASTLSALSNSSSLVEHIDLELVEEIIVRAPRSATSFPLIYKAYCQVLEEHGLSATNDERYYNFLLKLGVIRAPTWGERWDLFKATRPKAFPLQHGGLEPPVQSRSDVGSTYKSMAAAISPRKAKSRFGITFLASASSDLDEGFEASLDDEADGDVASLLGLDRPSPRKALADRSGSRSLVGYTPDPSVEYDEITLNPPIRTSTPVYAQPRAYSSHARPARAHASLSDSGDSTPDLPPYSVSDTSQHHENLSLDQSYGPVTPTRPHISTATEITVDRWDPKVQEDMERRADDFYKLGLAGRCWDVWTQSFNWVKETTDQIDKVRSNLLLRQMLAKWREAYEYQLSLPGTADRHRRLQLQSRALQRWVDRLRAESLERKAEQWIDHKNETLVKGVWQRWRMDVVQRRTERWKREIARKERHFQRSRNARSMSETLLAWYEKLRDRVDGEIADRLFVRNTQKSTLEHWIKQTILSRSLKDLVQRKYETALVEAFSIWRQRAVIQGSEKAFVADRNYRLLQRAMGAWRIQRRHVADARSLDRKRLLKAALSAWTTHQRHVSYTMHKAASIHQAGLKREMMHIWITRERGKLYEQVRSVRLLQQTFEIMKARIVMSKQRQDEAVELEKRFALSSLHRQFSRWRACLGDHNQRTIQAVLYHQTLQTKLLSSAFASWRASAERASDNMVTARKARAFFVQRQAMRAWRLRLRLKAQAAWVEQKRLEDQRAWFDVWRDRLAESREDRRLISQFQAMTGKRMVASALDKWTARVIEIKSREHDVYKKRLVTLKRNALERWKAERERVRSAQELGHSFAQVRTEDHLRRTLLFWRGHAVRIKRLRLQADRSVVERDDQLLAATFERWRGHRAERRLWQVEQEVALRHEDAIMFSVWDAWKAKSTRLPEIVFVKRRLLKTAWTRWRDAMQAREMEKSISIPRDRQLLLDVFAVWREHTRKKTAMTAIRRRGRIRPGGETTRNFSAPGGLHRVKSSLGQPSSPPMAITSRLSAVSLHDPAVRHSGVYSPSRVDHRAESVTSEPAYSRLRSELYGRRRGGSEELEEKGGGTSELVKQLRGALR</sequence>
<feature type="region of interest" description="Disordered" evidence="1">
    <location>
        <begin position="1023"/>
        <end position="1043"/>
    </location>
</feature>
<feature type="region of interest" description="Disordered" evidence="1">
    <location>
        <begin position="170"/>
        <end position="283"/>
    </location>
</feature>
<dbReference type="InterPro" id="IPR013665">
    <property type="entry name" value="Sfi1_dom"/>
</dbReference>
<keyword evidence="4" id="KW-1185">Reference proteome</keyword>
<reference evidence="3" key="1">
    <citation type="submission" date="2023-02" db="EMBL/GenBank/DDBJ databases">
        <title>Identification and recombinant expression of a fungal hydrolase from Papiliotrema laurentii that hydrolyzes apple cutin and clears colloidal polyester polyurethane.</title>
        <authorList>
            <consortium name="DOE Joint Genome Institute"/>
            <person name="Roman V.A."/>
            <person name="Bojanowski C."/>
            <person name="Crable B.R."/>
            <person name="Wagner D.N."/>
            <person name="Hung C.S."/>
            <person name="Nadeau L.J."/>
            <person name="Schratz L."/>
            <person name="Haridas S."/>
            <person name="Pangilinan J."/>
            <person name="Lipzen A."/>
            <person name="Na H."/>
            <person name="Yan M."/>
            <person name="Ng V."/>
            <person name="Grigoriev I.V."/>
            <person name="Spatafora J.W."/>
            <person name="Barlow D."/>
            <person name="Biffinger J."/>
            <person name="Kelley-Loughnane N."/>
            <person name="Varaljay V.A."/>
            <person name="Crookes-Goodson W.J."/>
        </authorList>
    </citation>
    <scope>NUCLEOTIDE SEQUENCE</scope>
    <source>
        <strain evidence="3">5307AH</strain>
    </source>
</reference>
<proteinExistence type="predicted"/>
<accession>A0AAD9CU83</accession>
<dbReference type="Pfam" id="PF08457">
    <property type="entry name" value="Sfi1"/>
    <property type="match status" value="1"/>
</dbReference>
<protein>
    <submittedName>
        <fullName evidence="3">Sfi1 spindle body protein-domain-containing protein</fullName>
    </submittedName>
</protein>
<dbReference type="AlphaFoldDB" id="A0AAD9CU83"/>
<feature type="region of interest" description="Disordered" evidence="1">
    <location>
        <begin position="1056"/>
        <end position="1082"/>
    </location>
</feature>
<evidence type="ECO:0000259" key="2">
    <source>
        <dbReference type="Pfam" id="PF08457"/>
    </source>
</evidence>
<feature type="compositionally biased region" description="Low complexity" evidence="1">
    <location>
        <begin position="221"/>
        <end position="236"/>
    </location>
</feature>
<gene>
    <name evidence="3" type="ORF">DB88DRAFT_497277</name>
</gene>
<comment type="caution">
    <text evidence="3">The sequence shown here is derived from an EMBL/GenBank/DDBJ whole genome shotgun (WGS) entry which is preliminary data.</text>
</comment>
<evidence type="ECO:0000313" key="4">
    <source>
        <dbReference type="Proteomes" id="UP001182556"/>
    </source>
</evidence>
<dbReference type="Proteomes" id="UP001182556">
    <property type="component" value="Unassembled WGS sequence"/>
</dbReference>